<organism evidence="1 2">
    <name type="scientific">Prevotella pectinovora</name>
    <dbReference type="NCBI Taxonomy" id="1602169"/>
    <lineage>
        <taxon>Bacteria</taxon>
        <taxon>Pseudomonadati</taxon>
        <taxon>Bacteroidota</taxon>
        <taxon>Bacteroidia</taxon>
        <taxon>Bacteroidales</taxon>
        <taxon>Prevotellaceae</taxon>
        <taxon>Prevotella</taxon>
    </lineage>
</organism>
<evidence type="ECO:0000313" key="2">
    <source>
        <dbReference type="Proteomes" id="UP000032046"/>
    </source>
</evidence>
<reference evidence="1 2" key="1">
    <citation type="submission" date="2015-01" db="EMBL/GenBank/DDBJ databases">
        <title>Comparative genomics of non-oral Prevotella species.</title>
        <authorList>
            <person name="Accetto T."/>
            <person name="Nograsek B."/>
            <person name="Avgustin G."/>
        </authorList>
    </citation>
    <scope>NUCLEOTIDE SEQUENCE [LARGE SCALE GENOMIC DNA]</scope>
    <source>
        <strain evidence="1 2">P5-119</strain>
    </source>
</reference>
<accession>A0A0D0IVJ8</accession>
<dbReference type="EMBL" id="JXQK01000056">
    <property type="protein sequence ID" value="KIP62175.1"/>
    <property type="molecule type" value="Genomic_DNA"/>
</dbReference>
<dbReference type="Proteomes" id="UP000032046">
    <property type="component" value="Unassembled WGS sequence"/>
</dbReference>
<comment type="caution">
    <text evidence="1">The sequence shown here is derived from an EMBL/GenBank/DDBJ whole genome shotgun (WGS) entry which is preliminary data.</text>
</comment>
<name>A0A0D0IVJ8_9BACT</name>
<sequence>MNCPDNYQMVFACRNRRKWLNYRHFRIWDQMVDGFFIVSGPEKNSGKGRRAHQLHGEKFRSQREIFLSQRKNNGQYGPKKRRKPSVLGSLLFTIQIYNIFRQKANRINI</sequence>
<protein>
    <submittedName>
        <fullName evidence="1">Uncharacterized protein</fullName>
    </submittedName>
</protein>
<gene>
    <name evidence="1" type="ORF">ST44_07715</name>
</gene>
<keyword evidence="2" id="KW-1185">Reference proteome</keyword>
<proteinExistence type="predicted"/>
<evidence type="ECO:0000313" key="1">
    <source>
        <dbReference type="EMBL" id="KIP62175.1"/>
    </source>
</evidence>
<dbReference type="AlphaFoldDB" id="A0A0D0IVJ8"/>